<keyword evidence="2" id="KW-1185">Reference proteome</keyword>
<dbReference type="Proteomes" id="UP001530315">
    <property type="component" value="Unassembled WGS sequence"/>
</dbReference>
<comment type="caution">
    <text evidence="1">The sequence shown here is derived from an EMBL/GenBank/DDBJ whole genome shotgun (WGS) entry which is preliminary data.</text>
</comment>
<reference evidence="1 2" key="1">
    <citation type="submission" date="2024-10" db="EMBL/GenBank/DDBJ databases">
        <title>Updated reference genomes for cyclostephanoid diatoms.</title>
        <authorList>
            <person name="Roberts W.R."/>
            <person name="Alverson A.J."/>
        </authorList>
    </citation>
    <scope>NUCLEOTIDE SEQUENCE [LARGE SCALE GENOMIC DNA]</scope>
    <source>
        <strain evidence="1 2">AJA276-08</strain>
    </source>
</reference>
<dbReference type="CDD" id="cd18186">
    <property type="entry name" value="BTB_POZ_ZBTB_KLHL-like"/>
    <property type="match status" value="1"/>
</dbReference>
<name>A0ABD3MKT5_9STRA</name>
<protein>
    <recommendedName>
        <fullName evidence="3">BTB domain-containing protein</fullName>
    </recommendedName>
</protein>
<gene>
    <name evidence="1" type="ORF">ACHAW5_003114</name>
</gene>
<dbReference type="AlphaFoldDB" id="A0ABD3MKT5"/>
<dbReference type="SUPFAM" id="SSF54695">
    <property type="entry name" value="POZ domain"/>
    <property type="match status" value="1"/>
</dbReference>
<accession>A0ABD3MKT5</accession>
<dbReference type="CDD" id="cd00121">
    <property type="entry name" value="MATH"/>
    <property type="match status" value="1"/>
</dbReference>
<dbReference type="EMBL" id="JALLAZ020001824">
    <property type="protein sequence ID" value="KAL3762576.1"/>
    <property type="molecule type" value="Genomic_DNA"/>
</dbReference>
<dbReference type="InterPro" id="IPR002083">
    <property type="entry name" value="MATH/TRAF_dom"/>
</dbReference>
<sequence>MVSVYLCNESEKRINVEFGFSVKDCVDFEANAGIFDPVGSAENTDSWGAKDFALRSKIMENLVDGALVIEVHIKLVDPTKIPPPFIPENPSACKIIQGMFMNEESADIVFEVGGQQLGSNARKKAKTLLVTFPAHRFILKECSPTLAELCGSMGDKANPIRIPDISLTYFTTCCITYMGGKY</sequence>
<organism evidence="1 2">
    <name type="scientific">Stephanodiscus triporus</name>
    <dbReference type="NCBI Taxonomy" id="2934178"/>
    <lineage>
        <taxon>Eukaryota</taxon>
        <taxon>Sar</taxon>
        <taxon>Stramenopiles</taxon>
        <taxon>Ochrophyta</taxon>
        <taxon>Bacillariophyta</taxon>
        <taxon>Coscinodiscophyceae</taxon>
        <taxon>Thalassiosirophycidae</taxon>
        <taxon>Stephanodiscales</taxon>
        <taxon>Stephanodiscaceae</taxon>
        <taxon>Stephanodiscus</taxon>
    </lineage>
</organism>
<proteinExistence type="predicted"/>
<dbReference type="SUPFAM" id="SSF49599">
    <property type="entry name" value="TRAF domain-like"/>
    <property type="match status" value="1"/>
</dbReference>
<evidence type="ECO:0000313" key="2">
    <source>
        <dbReference type="Proteomes" id="UP001530315"/>
    </source>
</evidence>
<dbReference type="InterPro" id="IPR011333">
    <property type="entry name" value="SKP1/BTB/POZ_sf"/>
</dbReference>
<dbReference type="InterPro" id="IPR008974">
    <property type="entry name" value="TRAF-like"/>
</dbReference>
<dbReference type="Gene3D" id="3.30.710.10">
    <property type="entry name" value="Potassium Channel Kv1.1, Chain A"/>
    <property type="match status" value="1"/>
</dbReference>
<evidence type="ECO:0000313" key="1">
    <source>
        <dbReference type="EMBL" id="KAL3762576.1"/>
    </source>
</evidence>
<evidence type="ECO:0008006" key="3">
    <source>
        <dbReference type="Google" id="ProtNLM"/>
    </source>
</evidence>
<dbReference type="Gene3D" id="2.60.210.10">
    <property type="entry name" value="Apoptosis, Tumor Necrosis Factor Receptor Associated Protein 2, Chain A"/>
    <property type="match status" value="1"/>
</dbReference>